<protein>
    <submittedName>
        <fullName evidence="1">Uncharacterized protein</fullName>
    </submittedName>
</protein>
<dbReference type="PATRIC" id="fig|423471.3.peg.864"/>
<organism evidence="1 2">
    <name type="scientific">Crocosphaera watsonii WH 0003</name>
    <dbReference type="NCBI Taxonomy" id="423471"/>
    <lineage>
        <taxon>Bacteria</taxon>
        <taxon>Bacillati</taxon>
        <taxon>Cyanobacteriota</taxon>
        <taxon>Cyanophyceae</taxon>
        <taxon>Oscillatoriophycideae</taxon>
        <taxon>Chroococcales</taxon>
        <taxon>Aphanothecaceae</taxon>
        <taxon>Crocosphaera</taxon>
    </lineage>
</organism>
<name>G5J0A0_CROWT</name>
<dbReference type="Proteomes" id="UP000003477">
    <property type="component" value="Unassembled WGS sequence"/>
</dbReference>
<dbReference type="EMBL" id="AESD01000151">
    <property type="protein sequence ID" value="EHJ14385.1"/>
    <property type="molecule type" value="Genomic_DNA"/>
</dbReference>
<evidence type="ECO:0000313" key="1">
    <source>
        <dbReference type="EMBL" id="EHJ14385.1"/>
    </source>
</evidence>
<dbReference type="AlphaFoldDB" id="G5J0A0"/>
<accession>G5J0A0</accession>
<comment type="caution">
    <text evidence="1">The sequence shown here is derived from an EMBL/GenBank/DDBJ whole genome shotgun (WGS) entry which is preliminary data.</text>
</comment>
<evidence type="ECO:0000313" key="2">
    <source>
        <dbReference type="Proteomes" id="UP000003477"/>
    </source>
</evidence>
<reference evidence="1 2" key="1">
    <citation type="journal article" date="2011" name="Front. Microbiol.">
        <title>Two Strains of Crocosphaera watsonii with Highly Conserved Genomes are Distinguished by Strain-Specific Features.</title>
        <authorList>
            <person name="Bench S.R."/>
            <person name="Ilikchyan I.N."/>
            <person name="Tripp H.J."/>
            <person name="Zehr J.P."/>
        </authorList>
    </citation>
    <scope>NUCLEOTIDE SEQUENCE [LARGE SCALE GENOMIC DNA]</scope>
    <source>
        <strain evidence="1 2">WH 0003</strain>
    </source>
</reference>
<proteinExistence type="predicted"/>
<gene>
    <name evidence="1" type="ORF">CWATWH0003_0937</name>
</gene>
<sequence>MRSLYFGGCTIFDDNPRLFWVFLQSFVDMIIKRFQLSLIIYDPSSLKPMG</sequence>